<dbReference type="EMBL" id="GL377566">
    <property type="protein sequence ID" value="EFJ37098.1"/>
    <property type="molecule type" value="Genomic_DNA"/>
</dbReference>
<gene>
    <name evidence="1" type="ORF">SELMODRAFT_403202</name>
</gene>
<dbReference type="Proteomes" id="UP000001514">
    <property type="component" value="Unassembled WGS sequence"/>
</dbReference>
<evidence type="ECO:0000313" key="1">
    <source>
        <dbReference type="EMBL" id="EFJ37098.1"/>
    </source>
</evidence>
<protein>
    <submittedName>
        <fullName evidence="1">Uncharacterized protein</fullName>
    </submittedName>
</protein>
<sequence>MAVPDPFALDEVVIDILQRMERHEVAILAMSSGAVRRLQFQVASMVFRFNIPDNHALVKTQEALLQQLSKAKTLSKLRTVLDSNVGGGSFSWKPFLRFASPSLETLELESSRGLPWVVWTSMGVCRKVGQLIRITVKWGVVESLAPRLVKLKVMEIRSSFYLPMDPPCESTTIRNLVLLFNVITCPLPRVHLETPSLKRLHVHGLEVATLDPKELELAHFTTEFCGISGFDRAKALIIEGEWLSFSLVERFTRLRCLVFKNTKNWRAAFLFHNDVYSNWHHLNKLGELEMKILGNGSAIINVIEGVMKCPWLKLVVHCPDRNAKRRIGSPARAA</sequence>
<evidence type="ECO:0000313" key="2">
    <source>
        <dbReference type="Proteomes" id="UP000001514"/>
    </source>
</evidence>
<keyword evidence="2" id="KW-1185">Reference proteome</keyword>
<dbReference type="HOGENOM" id="CLU_832610_0_0_1"/>
<dbReference type="Gramene" id="EFJ37098">
    <property type="protein sequence ID" value="EFJ37098"/>
    <property type="gene ID" value="SELMODRAFT_403202"/>
</dbReference>
<organism evidence="2">
    <name type="scientific">Selaginella moellendorffii</name>
    <name type="common">Spikemoss</name>
    <dbReference type="NCBI Taxonomy" id="88036"/>
    <lineage>
        <taxon>Eukaryota</taxon>
        <taxon>Viridiplantae</taxon>
        <taxon>Streptophyta</taxon>
        <taxon>Embryophyta</taxon>
        <taxon>Tracheophyta</taxon>
        <taxon>Lycopodiopsida</taxon>
        <taxon>Selaginellales</taxon>
        <taxon>Selaginellaceae</taxon>
        <taxon>Selaginella</taxon>
    </lineage>
</organism>
<dbReference type="InParanoid" id="D8QTE5"/>
<proteinExistence type="predicted"/>
<name>D8QTE5_SELML</name>
<dbReference type="KEGG" id="smo:SELMODRAFT_403202"/>
<reference evidence="1 2" key="1">
    <citation type="journal article" date="2011" name="Science">
        <title>The Selaginella genome identifies genetic changes associated with the evolution of vascular plants.</title>
        <authorList>
            <person name="Banks J.A."/>
            <person name="Nishiyama T."/>
            <person name="Hasebe M."/>
            <person name="Bowman J.L."/>
            <person name="Gribskov M."/>
            <person name="dePamphilis C."/>
            <person name="Albert V.A."/>
            <person name="Aono N."/>
            <person name="Aoyama T."/>
            <person name="Ambrose B.A."/>
            <person name="Ashton N.W."/>
            <person name="Axtell M.J."/>
            <person name="Barker E."/>
            <person name="Barker M.S."/>
            <person name="Bennetzen J.L."/>
            <person name="Bonawitz N.D."/>
            <person name="Chapple C."/>
            <person name="Cheng C."/>
            <person name="Correa L.G."/>
            <person name="Dacre M."/>
            <person name="DeBarry J."/>
            <person name="Dreyer I."/>
            <person name="Elias M."/>
            <person name="Engstrom E.M."/>
            <person name="Estelle M."/>
            <person name="Feng L."/>
            <person name="Finet C."/>
            <person name="Floyd S.K."/>
            <person name="Frommer W.B."/>
            <person name="Fujita T."/>
            <person name="Gramzow L."/>
            <person name="Gutensohn M."/>
            <person name="Harholt J."/>
            <person name="Hattori M."/>
            <person name="Heyl A."/>
            <person name="Hirai T."/>
            <person name="Hiwatashi Y."/>
            <person name="Ishikawa M."/>
            <person name="Iwata M."/>
            <person name="Karol K.G."/>
            <person name="Koehler B."/>
            <person name="Kolukisaoglu U."/>
            <person name="Kubo M."/>
            <person name="Kurata T."/>
            <person name="Lalonde S."/>
            <person name="Li K."/>
            <person name="Li Y."/>
            <person name="Litt A."/>
            <person name="Lyons E."/>
            <person name="Manning G."/>
            <person name="Maruyama T."/>
            <person name="Michael T.P."/>
            <person name="Mikami K."/>
            <person name="Miyazaki S."/>
            <person name="Morinaga S."/>
            <person name="Murata T."/>
            <person name="Mueller-Roeber B."/>
            <person name="Nelson D.R."/>
            <person name="Obara M."/>
            <person name="Oguri Y."/>
            <person name="Olmstead R.G."/>
            <person name="Onodera N."/>
            <person name="Petersen B.L."/>
            <person name="Pils B."/>
            <person name="Prigge M."/>
            <person name="Rensing S.A."/>
            <person name="Riano-Pachon D.M."/>
            <person name="Roberts A.W."/>
            <person name="Sato Y."/>
            <person name="Scheller H.V."/>
            <person name="Schulz B."/>
            <person name="Schulz C."/>
            <person name="Shakirov E.V."/>
            <person name="Shibagaki N."/>
            <person name="Shinohara N."/>
            <person name="Shippen D.E."/>
            <person name="Soerensen I."/>
            <person name="Sotooka R."/>
            <person name="Sugimoto N."/>
            <person name="Sugita M."/>
            <person name="Sumikawa N."/>
            <person name="Tanurdzic M."/>
            <person name="Theissen G."/>
            <person name="Ulvskov P."/>
            <person name="Wakazuki S."/>
            <person name="Weng J.K."/>
            <person name="Willats W.W."/>
            <person name="Wipf D."/>
            <person name="Wolf P.G."/>
            <person name="Yang L."/>
            <person name="Zimmer A.D."/>
            <person name="Zhu Q."/>
            <person name="Mitros T."/>
            <person name="Hellsten U."/>
            <person name="Loque D."/>
            <person name="Otillar R."/>
            <person name="Salamov A."/>
            <person name="Schmutz J."/>
            <person name="Shapiro H."/>
            <person name="Lindquist E."/>
            <person name="Lucas S."/>
            <person name="Rokhsar D."/>
            <person name="Grigoriev I.V."/>
        </authorList>
    </citation>
    <scope>NUCLEOTIDE SEQUENCE [LARGE SCALE GENOMIC DNA]</scope>
</reference>
<dbReference type="AlphaFoldDB" id="D8QTE5"/>
<accession>D8QTE5</accession>